<dbReference type="HOGENOM" id="CLU_100559_0_0_5"/>
<feature type="signal peptide" evidence="1">
    <location>
        <begin position="1"/>
        <end position="27"/>
    </location>
</feature>
<keyword evidence="3" id="KW-1185">Reference proteome</keyword>
<proteinExistence type="predicted"/>
<dbReference type="EMBL" id="AIMB01000007">
    <property type="protein sequence ID" value="EJF90532.1"/>
    <property type="molecule type" value="Genomic_DNA"/>
</dbReference>
<keyword evidence="1" id="KW-0732">Signal</keyword>
<evidence type="ECO:0000256" key="1">
    <source>
        <dbReference type="SAM" id="SignalP"/>
    </source>
</evidence>
<dbReference type="STRING" id="1094558.ME5_00933"/>
<protein>
    <recommendedName>
        <fullName evidence="4">Lipoprotein</fullName>
    </recommendedName>
</protein>
<comment type="caution">
    <text evidence="2">The sequence shown here is derived from an EMBL/GenBank/DDBJ whole genome shotgun (WGS) entry which is preliminary data.</text>
</comment>
<sequence length="180" mass="19790">MRKKSICRFSFGMGLIFAALMFLSACANKSAKTEPLEPQITEAELLAYCPLVTLRAGTAFYNTYQSGGQDDPTMVVYQAAIRDVTRTCQTSANTLSMKVAAAGRVVPGPKFKAGTITMPIRVVVVQGERVLYSKLHRYPVKINNSQEATQFIFSDDHISLPKPTAKNLRVYVGFDEGAKK</sequence>
<dbReference type="RefSeq" id="WP_008038912.1">
    <property type="nucleotide sequence ID" value="NZ_JH725147.1"/>
</dbReference>
<feature type="chain" id="PRO_5003744675" description="Lipoprotein" evidence="1">
    <location>
        <begin position="28"/>
        <end position="180"/>
    </location>
</feature>
<accession>J1JZI5</accession>
<dbReference type="PATRIC" id="fig|1094558.3.peg.1020"/>
<evidence type="ECO:0008006" key="4">
    <source>
        <dbReference type="Google" id="ProtNLM"/>
    </source>
</evidence>
<gene>
    <name evidence="2" type="ORF">ME5_00933</name>
</gene>
<organism evidence="2 3">
    <name type="scientific">Bartonella tamiae Th239</name>
    <dbReference type="NCBI Taxonomy" id="1094558"/>
    <lineage>
        <taxon>Bacteria</taxon>
        <taxon>Pseudomonadati</taxon>
        <taxon>Pseudomonadota</taxon>
        <taxon>Alphaproteobacteria</taxon>
        <taxon>Hyphomicrobiales</taxon>
        <taxon>Bartonellaceae</taxon>
        <taxon>Bartonella</taxon>
    </lineage>
</organism>
<reference evidence="2 3" key="1">
    <citation type="submission" date="2012-03" db="EMBL/GenBank/DDBJ databases">
        <title>The Genome Sequence of Bartonella tamiae Th239.</title>
        <authorList>
            <consortium name="The Broad Institute Genome Sequencing Platform"/>
            <consortium name="The Broad Institute Genome Sequencing Center for Infectious Disease"/>
            <person name="Feldgarden M."/>
            <person name="Kirby J."/>
            <person name="Kosoy M."/>
            <person name="Birtles R."/>
            <person name="Probert W.S."/>
            <person name="Chiaraviglio L."/>
            <person name="Young S.K."/>
            <person name="Zeng Q."/>
            <person name="Gargeya S."/>
            <person name="Fitzgerald M."/>
            <person name="Haas B."/>
            <person name="Abouelleil A."/>
            <person name="Alvarado L."/>
            <person name="Arachchi H.M."/>
            <person name="Berlin A."/>
            <person name="Chapman S.B."/>
            <person name="Gearin G."/>
            <person name="Goldberg J."/>
            <person name="Griggs A."/>
            <person name="Gujja S."/>
            <person name="Hansen M."/>
            <person name="Heiman D."/>
            <person name="Howarth C."/>
            <person name="Larimer J."/>
            <person name="Lui A."/>
            <person name="MacDonald P.J.P."/>
            <person name="McCowen C."/>
            <person name="Montmayeur A."/>
            <person name="Murphy C."/>
            <person name="Neiman D."/>
            <person name="Pearson M."/>
            <person name="Priest M."/>
            <person name="Roberts A."/>
            <person name="Saif S."/>
            <person name="Shea T."/>
            <person name="Sisk P."/>
            <person name="Stolte C."/>
            <person name="Sykes S."/>
            <person name="Wortman J."/>
            <person name="Nusbaum C."/>
            <person name="Birren B."/>
        </authorList>
    </citation>
    <scope>NUCLEOTIDE SEQUENCE [LARGE SCALE GENOMIC DNA]</scope>
    <source>
        <strain evidence="2 3">Th239</strain>
    </source>
</reference>
<evidence type="ECO:0000313" key="2">
    <source>
        <dbReference type="EMBL" id="EJF90532.1"/>
    </source>
</evidence>
<name>J1JZI5_9HYPH</name>
<evidence type="ECO:0000313" key="3">
    <source>
        <dbReference type="Proteomes" id="UP000008952"/>
    </source>
</evidence>
<dbReference type="AlphaFoldDB" id="J1JZI5"/>
<dbReference type="PROSITE" id="PS51257">
    <property type="entry name" value="PROKAR_LIPOPROTEIN"/>
    <property type="match status" value="1"/>
</dbReference>
<dbReference type="OrthoDB" id="8446614at2"/>
<dbReference type="Proteomes" id="UP000008952">
    <property type="component" value="Unassembled WGS sequence"/>
</dbReference>
<dbReference type="eggNOG" id="ENOG503349C">
    <property type="taxonomic scope" value="Bacteria"/>
</dbReference>